<dbReference type="OrthoDB" id="1858881at2759"/>
<dbReference type="EMBL" id="CP039355">
    <property type="protein sequence ID" value="QCE16619.1"/>
    <property type="molecule type" value="Genomic_DNA"/>
</dbReference>
<proteinExistence type="predicted"/>
<keyword evidence="2" id="KW-1185">Reference proteome</keyword>
<sequence>MGSLMAGWDSPTLDPQSALIERNRSLTKEEINAFWTAKKETELEHLKAISKLSQTIQAHAFNDSDHPQNVDKNSLEQLMNKSCWWTKSRWAFLNEPPLMEGSSNNYVSQFDVAKLGSSKTNTTNGVRA</sequence>
<dbReference type="Proteomes" id="UP000501690">
    <property type="component" value="Linkage Group LG11"/>
</dbReference>
<evidence type="ECO:0000313" key="1">
    <source>
        <dbReference type="EMBL" id="QCE16619.1"/>
    </source>
</evidence>
<evidence type="ECO:0000313" key="2">
    <source>
        <dbReference type="Proteomes" id="UP000501690"/>
    </source>
</evidence>
<name>A0A4D6NVM5_VIGUN</name>
<dbReference type="Gramene" id="Vigun09g246800.1.v1.2">
    <property type="protein sequence ID" value="Vigun09g246800.1.v1.2"/>
    <property type="gene ID" value="Vigun09g246800.v1.2"/>
</dbReference>
<accession>A0A4D6NVM5</accession>
<reference evidence="1 2" key="1">
    <citation type="submission" date="2019-04" db="EMBL/GenBank/DDBJ databases">
        <title>An improved genome assembly and genetic linkage map for asparagus bean, Vigna unguiculata ssp. sesquipedialis.</title>
        <authorList>
            <person name="Xia Q."/>
            <person name="Zhang R."/>
            <person name="Dong Y."/>
        </authorList>
    </citation>
    <scope>NUCLEOTIDE SEQUENCE [LARGE SCALE GENOMIC DNA]</scope>
    <source>
        <tissue evidence="1">Leaf</tissue>
    </source>
</reference>
<protein>
    <submittedName>
        <fullName evidence="1">Uncharacterized protein</fullName>
    </submittedName>
</protein>
<organism evidence="1 2">
    <name type="scientific">Vigna unguiculata</name>
    <name type="common">Cowpea</name>
    <dbReference type="NCBI Taxonomy" id="3917"/>
    <lineage>
        <taxon>Eukaryota</taxon>
        <taxon>Viridiplantae</taxon>
        <taxon>Streptophyta</taxon>
        <taxon>Embryophyta</taxon>
        <taxon>Tracheophyta</taxon>
        <taxon>Spermatophyta</taxon>
        <taxon>Magnoliopsida</taxon>
        <taxon>eudicotyledons</taxon>
        <taxon>Gunneridae</taxon>
        <taxon>Pentapetalae</taxon>
        <taxon>rosids</taxon>
        <taxon>fabids</taxon>
        <taxon>Fabales</taxon>
        <taxon>Fabaceae</taxon>
        <taxon>Papilionoideae</taxon>
        <taxon>50 kb inversion clade</taxon>
        <taxon>NPAAA clade</taxon>
        <taxon>indigoferoid/millettioid clade</taxon>
        <taxon>Phaseoleae</taxon>
        <taxon>Vigna</taxon>
    </lineage>
</organism>
<dbReference type="PANTHER" id="PTHR33872">
    <property type="entry name" value="DNA POLYMERASE EPSILON CATALYTIC SUBUNIT A"/>
    <property type="match status" value="1"/>
</dbReference>
<dbReference type="PANTHER" id="PTHR33872:SF14">
    <property type="match status" value="1"/>
</dbReference>
<gene>
    <name evidence="1" type="ORF">DEO72_LG11g3636</name>
</gene>
<dbReference type="AlphaFoldDB" id="A0A4D6NVM5"/>